<dbReference type="PANTHER" id="PTHR33376:SF7">
    <property type="entry name" value="C4-DICARBOXYLATE-BINDING PROTEIN DCTB"/>
    <property type="match status" value="1"/>
</dbReference>
<dbReference type="GO" id="GO:0030288">
    <property type="term" value="C:outer membrane-bounded periplasmic space"/>
    <property type="evidence" value="ECO:0007669"/>
    <property type="project" value="InterPro"/>
</dbReference>
<name>A0A371WZH9_9HYPH</name>
<dbReference type="InterPro" id="IPR018389">
    <property type="entry name" value="DctP_fam"/>
</dbReference>
<dbReference type="PIRSF" id="PIRSF006470">
    <property type="entry name" value="DctB"/>
    <property type="match status" value="1"/>
</dbReference>
<evidence type="ECO:0000256" key="2">
    <source>
        <dbReference type="ARBA" id="ARBA00022448"/>
    </source>
</evidence>
<proteinExistence type="inferred from homology"/>
<evidence type="ECO:0000256" key="3">
    <source>
        <dbReference type="ARBA" id="ARBA00022729"/>
    </source>
</evidence>
<feature type="compositionally biased region" description="Low complexity" evidence="4">
    <location>
        <begin position="347"/>
        <end position="363"/>
    </location>
</feature>
<dbReference type="Proteomes" id="UP000264310">
    <property type="component" value="Unassembled WGS sequence"/>
</dbReference>
<dbReference type="InterPro" id="IPR004682">
    <property type="entry name" value="TRAP_DctP"/>
</dbReference>
<dbReference type="Pfam" id="PF03480">
    <property type="entry name" value="DctP"/>
    <property type="match status" value="1"/>
</dbReference>
<dbReference type="AlphaFoldDB" id="A0A371WZH9"/>
<dbReference type="GO" id="GO:0055085">
    <property type="term" value="P:transmembrane transport"/>
    <property type="evidence" value="ECO:0007669"/>
    <property type="project" value="InterPro"/>
</dbReference>
<evidence type="ECO:0000256" key="5">
    <source>
        <dbReference type="SAM" id="SignalP"/>
    </source>
</evidence>
<organism evidence="6 7">
    <name type="scientific">Fulvimarina endophytica</name>
    <dbReference type="NCBI Taxonomy" id="2293836"/>
    <lineage>
        <taxon>Bacteria</taxon>
        <taxon>Pseudomonadati</taxon>
        <taxon>Pseudomonadota</taxon>
        <taxon>Alphaproteobacteria</taxon>
        <taxon>Hyphomicrobiales</taxon>
        <taxon>Aurantimonadaceae</taxon>
        <taxon>Fulvimarina</taxon>
    </lineage>
</organism>
<comment type="similarity">
    <text evidence="1">Belongs to the bacterial solute-binding protein 7 family.</text>
</comment>
<sequence>MTLKQFATAAALGVAFAAATLAPASAETFRLSHNTNDTTTWQKGAEKFNELLKESSGGEMDIRIFPNAQLTGGDQMKQAEMVGRGSLDFVVTSAINVTPLVPEMAVFSLPYLYSDYDDVDATTSGAPGEKMKEILAEKGIVVLAWGENGFREVTNNVKPVKAPADMQGLKMRVAGPMYIDVMNALGANPQQMQWTETFSALQQGVVDGQENPIGAVIIPQRVYEVQKYLTTWHYSYDPIFIGVSKQLWDSWDAETQTMVRSAAEEAMTYQKDVTRKETSEGVAFLTEQGMEVYEPTAEEIDAFRQATKPAFDSWAQKVGPDLVALFQETIEGGSDTGTANDDTVTPTGGQDAAAGTDQGAAAQ</sequence>
<dbReference type="EMBL" id="QURL01000008">
    <property type="protein sequence ID" value="RFC62184.1"/>
    <property type="molecule type" value="Genomic_DNA"/>
</dbReference>
<dbReference type="Gene3D" id="3.40.190.170">
    <property type="entry name" value="Bacterial extracellular solute-binding protein, family 7"/>
    <property type="match status" value="1"/>
</dbReference>
<dbReference type="PANTHER" id="PTHR33376">
    <property type="match status" value="1"/>
</dbReference>
<dbReference type="NCBIfam" id="TIGR00787">
    <property type="entry name" value="dctP"/>
    <property type="match status" value="1"/>
</dbReference>
<feature type="compositionally biased region" description="Polar residues" evidence="4">
    <location>
        <begin position="336"/>
        <end position="346"/>
    </location>
</feature>
<feature type="signal peptide" evidence="5">
    <location>
        <begin position="1"/>
        <end position="26"/>
    </location>
</feature>
<evidence type="ECO:0000256" key="1">
    <source>
        <dbReference type="ARBA" id="ARBA00009023"/>
    </source>
</evidence>
<accession>A0A371WZH9</accession>
<evidence type="ECO:0000256" key="4">
    <source>
        <dbReference type="SAM" id="MobiDB-lite"/>
    </source>
</evidence>
<dbReference type="InterPro" id="IPR038404">
    <property type="entry name" value="TRAP_DctP_sf"/>
</dbReference>
<protein>
    <submittedName>
        <fullName evidence="6">C4-dicarboxylate ABC transporter</fullName>
    </submittedName>
</protein>
<keyword evidence="2" id="KW-0813">Transport</keyword>
<comment type="caution">
    <text evidence="6">The sequence shown here is derived from an EMBL/GenBank/DDBJ whole genome shotgun (WGS) entry which is preliminary data.</text>
</comment>
<dbReference type="NCBIfam" id="NF037995">
    <property type="entry name" value="TRAP_S1"/>
    <property type="match status" value="1"/>
</dbReference>
<gene>
    <name evidence="6" type="ORF">DYI37_16865</name>
</gene>
<evidence type="ECO:0000313" key="6">
    <source>
        <dbReference type="EMBL" id="RFC62184.1"/>
    </source>
</evidence>
<feature type="region of interest" description="Disordered" evidence="4">
    <location>
        <begin position="331"/>
        <end position="363"/>
    </location>
</feature>
<dbReference type="RefSeq" id="WP_116684452.1">
    <property type="nucleotide sequence ID" value="NZ_QURL01000008.1"/>
</dbReference>
<evidence type="ECO:0000313" key="7">
    <source>
        <dbReference type="Proteomes" id="UP000264310"/>
    </source>
</evidence>
<dbReference type="OrthoDB" id="9803763at2"/>
<keyword evidence="3 5" id="KW-0732">Signal</keyword>
<keyword evidence="7" id="KW-1185">Reference proteome</keyword>
<reference evidence="6 7" key="1">
    <citation type="submission" date="2018-08" db="EMBL/GenBank/DDBJ databases">
        <title>Fulvimarina sp. 85, whole genome shotgun sequence.</title>
        <authorList>
            <person name="Tuo L."/>
        </authorList>
    </citation>
    <scope>NUCLEOTIDE SEQUENCE [LARGE SCALE GENOMIC DNA]</scope>
    <source>
        <strain evidence="6 7">85</strain>
    </source>
</reference>
<feature type="chain" id="PRO_5016729104" evidence="5">
    <location>
        <begin position="27"/>
        <end position="363"/>
    </location>
</feature>